<sequence>MAENNKPVSFTDLAIVMKYIDPNMTLSDAQIWISELKKCVYDMRNHTSLVFSNEALSYGLRCPGTAQEKIQAVIDYEESHLPLAFPYSCTSVYTSPLQIVNELLEAMKGNVDYWKAAKSSDDCDISTLSPDVVLLAAQTFMFRNKHYNVSDEEALQTFHKAIEYLKGEQCTSTELIKCGRPELTEIIRCVNWHFTVESIDMIGLEIAKKVMDSINQGTEPPKKEGYIFSWDLHLLSEVDCLKFNYLERNVIFRNMSDDYIFPEWERMGQNCYRWYIFCAQDKYSGRDFYALQLKKTISIQGIVYEFKGDFRASKDPALLKQFQDAKINGNCSSEFQGTSAYSWSRDGKPPAHPYFIVAQLYWPHFVRDLNYLLVQNKHLVTDQEALTVLYDEIPTLKTQKDEEENDPTFKTYTWFLNKPEDAVNDFPELKDYSEGQNFSDDYLRPSTEPLQTDGFTYEWSREEHESTHKDFTLIFRARPTCERVPQVITEEKRIRFDYWQYVKEFVFFGGSHREGAVLAPDPAWIDQAHRNGVAIFGTVFLPPLAFGGDVKDMEELAKPENLQKLVDIAHQLNFEGWFLNTESQKDYSEPLLTTLKLAIQEIDLRGKEMIWYLPSCKQSNIFDPKSKGVRMTCDDKINNTAPAFLEEEGKKLYLNFYHLTQTVFSESRRVNQAPRDYLMFVDEPYWTNTLKNRGYLVDPGRFYHAQNCLWQFFLGENGLERKPTDLYPWYGIAKYAKQRKQLGKD</sequence>
<evidence type="ECO:0000259" key="1">
    <source>
        <dbReference type="Pfam" id="PF03644"/>
    </source>
</evidence>
<feature type="domain" description="Cytosolic endo-beta-N-acetylglucosaminidase TIM barrel" evidence="1">
    <location>
        <begin position="489"/>
        <end position="612"/>
    </location>
</feature>
<dbReference type="InterPro" id="IPR005201">
    <property type="entry name" value="TIM_ENGase"/>
</dbReference>
<dbReference type="Proteomes" id="UP000830375">
    <property type="component" value="Unassembled WGS sequence"/>
</dbReference>
<protein>
    <submittedName>
        <fullName evidence="2">Cytosolic endo-beta-N-acetylglucosaminidase</fullName>
    </submittedName>
</protein>
<name>A0ABQ8MJ51_LABRO</name>
<dbReference type="PANTHER" id="PTHR13246:SF1">
    <property type="entry name" value="CYTOSOLIC ENDO-BETA-N-ACETYLGLUCOSAMINIDASE"/>
    <property type="match status" value="1"/>
</dbReference>
<proteinExistence type="predicted"/>
<evidence type="ECO:0000313" key="3">
    <source>
        <dbReference type="Proteomes" id="UP000830375"/>
    </source>
</evidence>
<dbReference type="InterPro" id="IPR032979">
    <property type="entry name" value="ENGase"/>
</dbReference>
<dbReference type="EMBL" id="JACTAM010000007">
    <property type="protein sequence ID" value="KAI2662902.1"/>
    <property type="molecule type" value="Genomic_DNA"/>
</dbReference>
<organism evidence="2 3">
    <name type="scientific">Labeo rohita</name>
    <name type="common">Indian major carp</name>
    <name type="synonym">Cyprinus rohita</name>
    <dbReference type="NCBI Taxonomy" id="84645"/>
    <lineage>
        <taxon>Eukaryota</taxon>
        <taxon>Metazoa</taxon>
        <taxon>Chordata</taxon>
        <taxon>Craniata</taxon>
        <taxon>Vertebrata</taxon>
        <taxon>Euteleostomi</taxon>
        <taxon>Actinopterygii</taxon>
        <taxon>Neopterygii</taxon>
        <taxon>Teleostei</taxon>
        <taxon>Ostariophysi</taxon>
        <taxon>Cypriniformes</taxon>
        <taxon>Cyprinidae</taxon>
        <taxon>Labeoninae</taxon>
        <taxon>Labeonini</taxon>
        <taxon>Labeo</taxon>
    </lineage>
</organism>
<dbReference type="Gene3D" id="3.20.20.80">
    <property type="entry name" value="Glycosidases"/>
    <property type="match status" value="1"/>
</dbReference>
<reference evidence="2 3" key="1">
    <citation type="submission" date="2022-01" db="EMBL/GenBank/DDBJ databases">
        <title>A high-quality chromosome-level genome assembly of rohu carp, Labeo rohita.</title>
        <authorList>
            <person name="Arick M.A. II"/>
            <person name="Hsu C.-Y."/>
            <person name="Magbanua Z."/>
            <person name="Pechanova O."/>
            <person name="Grover C."/>
            <person name="Miller E."/>
            <person name="Thrash A."/>
            <person name="Ezzel L."/>
            <person name="Alam S."/>
            <person name="Benzie J."/>
            <person name="Hamilton M."/>
            <person name="Karsi A."/>
            <person name="Lawrence M.L."/>
            <person name="Peterson D.G."/>
        </authorList>
    </citation>
    <scope>NUCLEOTIDE SEQUENCE [LARGE SCALE GENOMIC DNA]</scope>
    <source>
        <strain evidence="3">BAU-BD-2019</strain>
        <tissue evidence="2">Blood</tissue>
    </source>
</reference>
<accession>A0ABQ8MJ51</accession>
<dbReference type="PANTHER" id="PTHR13246">
    <property type="entry name" value="ENDO BETA N-ACETYLGLUCOSAMINIDASE"/>
    <property type="match status" value="1"/>
</dbReference>
<evidence type="ECO:0000313" key="2">
    <source>
        <dbReference type="EMBL" id="KAI2662902.1"/>
    </source>
</evidence>
<keyword evidence="3" id="KW-1185">Reference proteome</keyword>
<dbReference type="Pfam" id="PF03644">
    <property type="entry name" value="Glyco_hydro_85"/>
    <property type="match status" value="1"/>
</dbReference>
<gene>
    <name evidence="2" type="ORF">H4Q32_001880</name>
</gene>
<comment type="caution">
    <text evidence="2">The sequence shown here is derived from an EMBL/GenBank/DDBJ whole genome shotgun (WGS) entry which is preliminary data.</text>
</comment>